<dbReference type="CDD" id="cd02809">
    <property type="entry name" value="alpha_hydroxyacid_oxid_FMN"/>
    <property type="match status" value="1"/>
</dbReference>
<sequence length="405" mass="42721">MSAANQALSIADLAVIARRRLPPGVYGYVSGGSEDQSSLRANRDAFDGWRFQTHPLVDVSRRELGVTLFGTRYAAPLGISPMGVTAICGFDGDVAMARAAREANLPFVLSAASTTPLERVAEAYPGMWYQAYVPARTEVIGPLLDRVAGAGIGVLVVTADVPIASARENELRNGFSLPLRLSTKLVWGGLTHPRWMAETFARTLLRQGVPHFENFTAQRGGPIIAAARGDHRAGRAALSWKEIAWIRERWAGKLVVKGVLRAADAQLAQSIGVDGIFISNHGGRQLDGAVASLDALPAIAAAAPGLTLLLDGGVRRGTDIIKAVSLGAHAAFVGRPAMYGLAAGGQAGVAHALALLRRELDVDLALLGCPDVARLGPAYLCRAHRPVPMQAQGTDILTQATREAS</sequence>
<reference evidence="10 11" key="2">
    <citation type="submission" date="2017-08" db="EMBL/GenBank/DDBJ databases">
        <authorList>
            <person name="de Groot N.N."/>
        </authorList>
    </citation>
    <scope>NUCLEOTIDE SEQUENCE [LARGE SCALE GENOMIC DNA]</scope>
    <source>
        <strain evidence="10">Orrdi1</strain>
    </source>
</reference>
<feature type="active site" description="Proton acceptor" evidence="6">
    <location>
        <position position="281"/>
    </location>
</feature>
<protein>
    <submittedName>
        <fullName evidence="9">L-lactate dehydrogenase</fullName>
        <ecNumber evidence="9">1.1.2.3</ecNumber>
    </submittedName>
</protein>
<feature type="binding site" evidence="7">
    <location>
        <position position="167"/>
    </location>
    <ligand>
        <name>glyoxylate</name>
        <dbReference type="ChEBI" id="CHEBI:36655"/>
    </ligand>
</feature>
<name>A0A1C3K505_9BURK</name>
<accession>A0A1C3K505</accession>
<feature type="binding site" evidence="7">
    <location>
        <position position="257"/>
    </location>
    <ligand>
        <name>FMN</name>
        <dbReference type="ChEBI" id="CHEBI:58210"/>
    </ligand>
</feature>
<feature type="binding site" evidence="7">
    <location>
        <begin position="311"/>
        <end position="315"/>
    </location>
    <ligand>
        <name>FMN</name>
        <dbReference type="ChEBI" id="CHEBI:58210"/>
    </ligand>
</feature>
<dbReference type="InterPro" id="IPR013785">
    <property type="entry name" value="Aldolase_TIM"/>
</dbReference>
<dbReference type="EMBL" id="LT907988">
    <property type="protein sequence ID" value="SOE46919.1"/>
    <property type="molecule type" value="Genomic_DNA"/>
</dbReference>
<feature type="binding site" evidence="7">
    <location>
        <position position="158"/>
    </location>
    <ligand>
        <name>FMN</name>
        <dbReference type="ChEBI" id="CHEBI:58210"/>
    </ligand>
</feature>
<keyword evidence="3 7" id="KW-0288">FMN</keyword>
<dbReference type="GO" id="GO:0010181">
    <property type="term" value="F:FMN binding"/>
    <property type="evidence" value="ECO:0007669"/>
    <property type="project" value="InterPro"/>
</dbReference>
<reference evidence="9 11" key="1">
    <citation type="submission" date="2016-06" db="EMBL/GenBank/DDBJ databases">
        <authorList>
            <person name="Kjaerup R.B."/>
            <person name="Dalgaard T.S."/>
            <person name="Juul-Madsen H.R."/>
        </authorList>
    </citation>
    <scope>NUCLEOTIDE SEQUENCE [LARGE SCALE GENOMIC DNA]</scope>
    <source>
        <strain evidence="9">Orrdi1</strain>
    </source>
</reference>
<dbReference type="PROSITE" id="PS00557">
    <property type="entry name" value="FMN_HYDROXY_ACID_DH_1"/>
    <property type="match status" value="1"/>
</dbReference>
<feature type="binding site" evidence="7">
    <location>
        <position position="130"/>
    </location>
    <ligand>
        <name>FMN</name>
        <dbReference type="ChEBI" id="CHEBI:58210"/>
    </ligand>
</feature>
<proteinExistence type="inferred from homology"/>
<dbReference type="InterPro" id="IPR000262">
    <property type="entry name" value="FMN-dep_DH"/>
</dbReference>
<dbReference type="KEGG" id="odi:ODI_R0537"/>
<dbReference type="EC" id="1.1.2.3" evidence="9"/>
<feature type="binding site" evidence="7">
    <location>
        <position position="281"/>
    </location>
    <ligand>
        <name>glyoxylate</name>
        <dbReference type="ChEBI" id="CHEBI:36655"/>
    </ligand>
</feature>
<evidence type="ECO:0000256" key="6">
    <source>
        <dbReference type="PIRSR" id="PIRSR000138-1"/>
    </source>
</evidence>
<feature type="binding site" evidence="7">
    <location>
        <position position="110"/>
    </location>
    <ligand>
        <name>FMN</name>
        <dbReference type="ChEBI" id="CHEBI:58210"/>
    </ligand>
</feature>
<dbReference type="Proteomes" id="UP000078558">
    <property type="component" value="Chromosome I"/>
</dbReference>
<feature type="binding site" evidence="7">
    <location>
        <position position="28"/>
    </location>
    <ligand>
        <name>glyoxylate</name>
        <dbReference type="ChEBI" id="CHEBI:36655"/>
    </ligand>
</feature>
<evidence type="ECO:0000256" key="3">
    <source>
        <dbReference type="ARBA" id="ARBA00022643"/>
    </source>
</evidence>
<dbReference type="FunFam" id="3.20.20.70:FF:000029">
    <property type="entry name" value="L-lactate dehydrogenase"/>
    <property type="match status" value="1"/>
</dbReference>
<dbReference type="SUPFAM" id="SSF51395">
    <property type="entry name" value="FMN-linked oxidoreductases"/>
    <property type="match status" value="1"/>
</dbReference>
<keyword evidence="2 7" id="KW-0285">Flavoprotein</keyword>
<feature type="domain" description="FMN hydroxy acid dehydrogenase" evidence="8">
    <location>
        <begin position="2"/>
        <end position="385"/>
    </location>
</feature>
<dbReference type="Pfam" id="PF01070">
    <property type="entry name" value="FMN_dh"/>
    <property type="match status" value="1"/>
</dbReference>
<dbReference type="STRING" id="1851544.ODI_04335"/>
<feature type="binding site" evidence="7">
    <location>
        <begin position="334"/>
        <end position="335"/>
    </location>
    <ligand>
        <name>FMN</name>
        <dbReference type="ChEBI" id="CHEBI:58210"/>
    </ligand>
</feature>
<gene>
    <name evidence="9" type="ORF">ODI_04335</name>
    <name evidence="10" type="ORF">ODI_R0537</name>
</gene>
<dbReference type="PANTHER" id="PTHR10578:SF143">
    <property type="entry name" value="FMN-DEPENDENT ALPHA-HYDROXY ACID DEHYDROGENASE PB1A11.03"/>
    <property type="match status" value="1"/>
</dbReference>
<evidence type="ECO:0000256" key="1">
    <source>
        <dbReference type="ARBA" id="ARBA00001917"/>
    </source>
</evidence>
<evidence type="ECO:0000313" key="11">
    <source>
        <dbReference type="Proteomes" id="UP000078558"/>
    </source>
</evidence>
<evidence type="ECO:0000256" key="2">
    <source>
        <dbReference type="ARBA" id="ARBA00022630"/>
    </source>
</evidence>
<evidence type="ECO:0000256" key="5">
    <source>
        <dbReference type="ARBA" id="ARBA00024042"/>
    </source>
</evidence>
<feature type="binding site" evidence="7">
    <location>
        <position position="279"/>
    </location>
    <ligand>
        <name>FMN</name>
        <dbReference type="ChEBI" id="CHEBI:58210"/>
    </ligand>
</feature>
<comment type="cofactor">
    <cofactor evidence="1">
        <name>FMN</name>
        <dbReference type="ChEBI" id="CHEBI:58210"/>
    </cofactor>
</comment>
<dbReference type="InterPro" id="IPR012133">
    <property type="entry name" value="Alpha-hydoxy_acid_DH_FMN"/>
</dbReference>
<dbReference type="PANTHER" id="PTHR10578">
    <property type="entry name" value="S -2-HYDROXY-ACID OXIDASE-RELATED"/>
    <property type="match status" value="1"/>
</dbReference>
<evidence type="ECO:0000259" key="8">
    <source>
        <dbReference type="PROSITE" id="PS51349"/>
    </source>
</evidence>
<feature type="binding site" evidence="7">
    <location>
        <position position="132"/>
    </location>
    <ligand>
        <name>glyoxylate</name>
        <dbReference type="ChEBI" id="CHEBI:36655"/>
    </ligand>
</feature>
<dbReference type="OrthoDB" id="8717062at2"/>
<comment type="similarity">
    <text evidence="5">Belongs to the FMN-dependent alpha-hydroxy acid dehydrogenase family.</text>
</comment>
<dbReference type="RefSeq" id="WP_067756479.1">
    <property type="nucleotide sequence ID" value="NZ_LT907988.1"/>
</dbReference>
<dbReference type="InterPro" id="IPR008259">
    <property type="entry name" value="FMN_hydac_DH_AS"/>
</dbReference>
<dbReference type="GO" id="GO:0004460">
    <property type="term" value="F:L-lactate dehydrogenase (cytochrome) activity"/>
    <property type="evidence" value="ECO:0007669"/>
    <property type="project" value="UniProtKB-EC"/>
</dbReference>
<dbReference type="AlphaFoldDB" id="A0A1C3K505"/>
<dbReference type="EMBL" id="FLRC01000033">
    <property type="protein sequence ID" value="SBT26562.1"/>
    <property type="molecule type" value="Genomic_DNA"/>
</dbReference>
<evidence type="ECO:0000256" key="7">
    <source>
        <dbReference type="PIRSR" id="PIRSR000138-2"/>
    </source>
</evidence>
<evidence type="ECO:0000313" key="10">
    <source>
        <dbReference type="EMBL" id="SOE46919.1"/>
    </source>
</evidence>
<dbReference type="PROSITE" id="PS51349">
    <property type="entry name" value="FMN_HYDROXY_ACID_DH_2"/>
    <property type="match status" value="1"/>
</dbReference>
<organism evidence="9 11">
    <name type="scientific">Orrella dioscoreae</name>
    <dbReference type="NCBI Taxonomy" id="1851544"/>
    <lineage>
        <taxon>Bacteria</taxon>
        <taxon>Pseudomonadati</taxon>
        <taxon>Pseudomonadota</taxon>
        <taxon>Betaproteobacteria</taxon>
        <taxon>Burkholderiales</taxon>
        <taxon>Alcaligenaceae</taxon>
        <taxon>Orrella</taxon>
    </lineage>
</organism>
<evidence type="ECO:0000256" key="4">
    <source>
        <dbReference type="ARBA" id="ARBA00023002"/>
    </source>
</evidence>
<keyword evidence="11" id="KW-1185">Reference proteome</keyword>
<dbReference type="InterPro" id="IPR037396">
    <property type="entry name" value="FMN_HAD"/>
</dbReference>
<feature type="binding site" evidence="7">
    <location>
        <begin position="81"/>
        <end position="83"/>
    </location>
    <ligand>
        <name>FMN</name>
        <dbReference type="ChEBI" id="CHEBI:58210"/>
    </ligand>
</feature>
<evidence type="ECO:0000313" key="9">
    <source>
        <dbReference type="EMBL" id="SBT26562.1"/>
    </source>
</evidence>
<dbReference type="Gene3D" id="3.20.20.70">
    <property type="entry name" value="Aldolase class I"/>
    <property type="match status" value="1"/>
</dbReference>
<feature type="binding site" evidence="7">
    <location>
        <position position="284"/>
    </location>
    <ligand>
        <name>glyoxylate</name>
        <dbReference type="ChEBI" id="CHEBI:36655"/>
    </ligand>
</feature>
<dbReference type="PIRSF" id="PIRSF000138">
    <property type="entry name" value="Al-hdrx_acd_dh"/>
    <property type="match status" value="1"/>
</dbReference>
<keyword evidence="4 9" id="KW-0560">Oxidoreductase</keyword>